<keyword evidence="3" id="KW-1185">Reference proteome</keyword>
<feature type="transmembrane region" description="Helical" evidence="1">
    <location>
        <begin position="359"/>
        <end position="380"/>
    </location>
</feature>
<feature type="transmembrane region" description="Helical" evidence="1">
    <location>
        <begin position="333"/>
        <end position="353"/>
    </location>
</feature>
<dbReference type="EMBL" id="CP051151">
    <property type="protein sequence ID" value="QLY40679.1"/>
    <property type="molecule type" value="Genomic_DNA"/>
</dbReference>
<feature type="transmembrane region" description="Helical" evidence="1">
    <location>
        <begin position="240"/>
        <end position="265"/>
    </location>
</feature>
<feature type="transmembrane region" description="Helical" evidence="1">
    <location>
        <begin position="389"/>
        <end position="408"/>
    </location>
</feature>
<reference evidence="2 3" key="1">
    <citation type="submission" date="2020-04" db="EMBL/GenBank/DDBJ databases">
        <authorList>
            <person name="Zheng R.K."/>
            <person name="Sun C.M."/>
        </authorList>
    </citation>
    <scope>NUCLEOTIDE SEQUENCE [LARGE SCALE GENOMIC DNA]</scope>
    <source>
        <strain evidence="3">zrk29</strain>
    </source>
</reference>
<dbReference type="PANTHER" id="PTHR38454:SF1">
    <property type="entry name" value="INTEGRAL MEMBRANE PROTEIN"/>
    <property type="match status" value="1"/>
</dbReference>
<organism evidence="2 3">
    <name type="scientific">Hujiaoplasma nucleasis</name>
    <dbReference type="NCBI Taxonomy" id="2725268"/>
    <lineage>
        <taxon>Bacteria</taxon>
        <taxon>Bacillati</taxon>
        <taxon>Mycoplasmatota</taxon>
        <taxon>Mollicutes</taxon>
        <taxon>Candidatus Izemoplasmatales</taxon>
        <taxon>Hujiaoplasmataceae</taxon>
        <taxon>Hujiaoplasma</taxon>
    </lineage>
</organism>
<feature type="transmembrane region" description="Helical" evidence="1">
    <location>
        <begin position="93"/>
        <end position="112"/>
    </location>
</feature>
<evidence type="ECO:0000256" key="1">
    <source>
        <dbReference type="SAM" id="Phobius"/>
    </source>
</evidence>
<feature type="transmembrane region" description="Helical" evidence="1">
    <location>
        <begin position="173"/>
        <end position="192"/>
    </location>
</feature>
<evidence type="ECO:0000313" key="3">
    <source>
        <dbReference type="Proteomes" id="UP000512167"/>
    </source>
</evidence>
<keyword evidence="1" id="KW-0472">Membrane</keyword>
<dbReference type="Proteomes" id="UP000512167">
    <property type="component" value="Chromosome"/>
</dbReference>
<feature type="transmembrane region" description="Helical" evidence="1">
    <location>
        <begin position="198"/>
        <end position="228"/>
    </location>
</feature>
<accession>A0A7L6N824</accession>
<evidence type="ECO:0000313" key="2">
    <source>
        <dbReference type="EMBL" id="QLY40679.1"/>
    </source>
</evidence>
<dbReference type="PANTHER" id="PTHR38454">
    <property type="entry name" value="INTEGRAL MEMBRANE PROTEIN-RELATED"/>
    <property type="match status" value="1"/>
</dbReference>
<proteinExistence type="predicted"/>
<keyword evidence="1" id="KW-0812">Transmembrane</keyword>
<protein>
    <submittedName>
        <fullName evidence="2">YfhO family protein</fullName>
    </submittedName>
</protein>
<dbReference type="Pfam" id="PF09586">
    <property type="entry name" value="YfhO"/>
    <property type="match status" value="1"/>
</dbReference>
<dbReference type="AlphaFoldDB" id="A0A7L6N824"/>
<sequence>MLKTLKEYLIKHPYIFYSLVFILIFTLGQIPFQIKDGSFSLKGFFSEPSLFFDALKQHMLFLYDFVSKIKGFLFAGESFPVYSYDIGFGGDFLYSYAFYSIFDPLTIIAYIIPIKYIGLSYFLMMVIRLYLSGLFMMILGKTLGIQKPTSLIIIGLVYAFSFPMMYSVYRHAFFINGPMYLPLLMIGAERIIHKKSPLLFIVSVFLAAISQFYFFVYILVGFSVYWIFRIYGKHESKNHILFLKVIIYGFIGVLMAAFVLLPTFIQLVEGSRSASKGFDVFNFYELHTIIRSHLIPLRGVKYSIGIGNIILLLTGFMFFYHKDSKYPFIKWSFIIFLILSISSSFGFLLNGFTYTNQRWLFIIMVPLVLGFGFIIDEAILIEKSTKQKAISAVLTILMLTLFLILTTIEFKSPVMNIFYFVILFFVFVFLTTYLCQDKFTQRIALIVNVKNLKYLVLIFMVYTVFHYGFYYAKMNTPKDGFNDYYPNVELFEDYFPKDSFYRVEQQMYDGGFDKYSNDSLRYNYYSTHLYNSMANGYIGEYINALEIINLNGTTGYNGLERRSLLMSVNQVKYVLIRESEKTLPPYGFILVDTLSVPQYSNESMAILGKDFLRERGQVVYEDLYVYENQYFVDFAYMLYDTYNLDDFNGLDYLSKQEVLLDYVVLENGQNQNSSHQVDFVEVLDFAIIDQEKYTFTVPEIQNQEVYLYIEAIIKDDHDEVYEIVFETKDVRLRDTSSPYGTNTYKENKTHLVNLGYYENQENLEVNIYFDPGTYYIVNISYALLDMDNIDQKLLNLNQETLDDIEFNNQGFTGNITAKDDGYLMVSLPYSKAFKAYVDDKEVDIHRANIGFMSIEIPKGNHQIEFVYQTRGLTLGLILSLSGFILLIGTIIIDYKISKKENI</sequence>
<dbReference type="KEGG" id="tbk:HF295_07390"/>
<feature type="transmembrane region" description="Helical" evidence="1">
    <location>
        <begin position="872"/>
        <end position="892"/>
    </location>
</feature>
<feature type="transmembrane region" description="Helical" evidence="1">
    <location>
        <begin position="119"/>
        <end position="139"/>
    </location>
</feature>
<feature type="transmembrane region" description="Helical" evidence="1">
    <location>
        <begin position="145"/>
        <end position="166"/>
    </location>
</feature>
<dbReference type="InterPro" id="IPR018580">
    <property type="entry name" value="Uncharacterised_YfhO"/>
</dbReference>
<dbReference type="RefSeq" id="WP_312031526.1">
    <property type="nucleotide sequence ID" value="NZ_CP051151.1"/>
</dbReference>
<name>A0A7L6N824_9MOLU</name>
<keyword evidence="1" id="KW-1133">Transmembrane helix</keyword>
<feature type="transmembrane region" description="Helical" evidence="1">
    <location>
        <begin position="414"/>
        <end position="434"/>
    </location>
</feature>
<feature type="transmembrane region" description="Helical" evidence="1">
    <location>
        <begin position="454"/>
        <end position="472"/>
    </location>
</feature>
<gene>
    <name evidence="2" type="ORF">HF295_07390</name>
</gene>
<feature type="transmembrane region" description="Helical" evidence="1">
    <location>
        <begin position="12"/>
        <end position="32"/>
    </location>
</feature>
<feature type="transmembrane region" description="Helical" evidence="1">
    <location>
        <begin position="302"/>
        <end position="321"/>
    </location>
</feature>